<feature type="signal peptide" evidence="2">
    <location>
        <begin position="1"/>
        <end position="24"/>
    </location>
</feature>
<gene>
    <name evidence="3" type="ORF">GOARA_056_00630</name>
</gene>
<evidence type="ECO:0008006" key="5">
    <source>
        <dbReference type="Google" id="ProtNLM"/>
    </source>
</evidence>
<evidence type="ECO:0000313" key="4">
    <source>
        <dbReference type="Proteomes" id="UP000035088"/>
    </source>
</evidence>
<evidence type="ECO:0000313" key="3">
    <source>
        <dbReference type="EMBL" id="GAB10316.1"/>
    </source>
</evidence>
<comment type="caution">
    <text evidence="3">The sequence shown here is derived from an EMBL/GenBank/DDBJ whole genome shotgun (WGS) entry which is preliminary data.</text>
</comment>
<dbReference type="Proteomes" id="UP000035088">
    <property type="component" value="Unassembled WGS sequence"/>
</dbReference>
<dbReference type="RefSeq" id="WP_007322391.1">
    <property type="nucleotide sequence ID" value="NZ_BAEE01000056.1"/>
</dbReference>
<reference evidence="3 4" key="1">
    <citation type="submission" date="2011-11" db="EMBL/GenBank/DDBJ databases">
        <title>Whole genome shotgun sequence of Gordonia araii NBRC 100433.</title>
        <authorList>
            <person name="Yoshida Y."/>
            <person name="Hosoyama A."/>
            <person name="Tsuchikane K."/>
            <person name="Katsumata H."/>
            <person name="Yamazaki S."/>
            <person name="Fujita N."/>
        </authorList>
    </citation>
    <scope>NUCLEOTIDE SEQUENCE [LARGE SCALE GENOMIC DNA]</scope>
    <source>
        <strain evidence="3 4">NBRC 100433</strain>
    </source>
</reference>
<feature type="region of interest" description="Disordered" evidence="1">
    <location>
        <begin position="76"/>
        <end position="110"/>
    </location>
</feature>
<dbReference type="OrthoDB" id="5177259at2"/>
<evidence type="ECO:0000256" key="2">
    <source>
        <dbReference type="SAM" id="SignalP"/>
    </source>
</evidence>
<proteinExistence type="predicted"/>
<keyword evidence="2" id="KW-0732">Signal</keyword>
<organism evidence="3 4">
    <name type="scientific">Gordonia araii NBRC 100433</name>
    <dbReference type="NCBI Taxonomy" id="1073574"/>
    <lineage>
        <taxon>Bacteria</taxon>
        <taxon>Bacillati</taxon>
        <taxon>Actinomycetota</taxon>
        <taxon>Actinomycetes</taxon>
        <taxon>Mycobacteriales</taxon>
        <taxon>Gordoniaceae</taxon>
        <taxon>Gordonia</taxon>
    </lineage>
</organism>
<keyword evidence="4" id="KW-1185">Reference proteome</keyword>
<dbReference type="STRING" id="1073574.GOARA_056_00630"/>
<evidence type="ECO:0000256" key="1">
    <source>
        <dbReference type="SAM" id="MobiDB-lite"/>
    </source>
</evidence>
<feature type="chain" id="PRO_5003495586" description="Fibronectin type-III domain-containing protein" evidence="2">
    <location>
        <begin position="25"/>
        <end position="262"/>
    </location>
</feature>
<dbReference type="AlphaFoldDB" id="G7H391"/>
<name>G7H391_9ACTN</name>
<dbReference type="EMBL" id="BAEE01000056">
    <property type="protein sequence ID" value="GAB10316.1"/>
    <property type="molecule type" value="Genomic_DNA"/>
</dbReference>
<sequence>MRSVPWRVIALACAAVVVAFTAFAGVHLLSPGPSAPPTPSGLNLQPEPGRVDAQWQPVDGADHYLLLRGDQVVYAGSEPRGRDETATKGRHTYRVQASRRGVPSPMSEPVTVETQEGWGAAAPLVNLLPKLLPAAPKVDGPWRKLHCNWQIRPGRNEMGPAEHGAGVVGMRYRLICGASLEVALHAMWFFSKDAVDGYMSRVTTDSEALRWNHGSAFWYAAKNEGYLKFDDPKLSLIVVGVGRTDRKTTRADFLALANELPI</sequence>
<accession>G7H391</accession>
<protein>
    <recommendedName>
        <fullName evidence="5">Fibronectin type-III domain-containing protein</fullName>
    </recommendedName>
</protein>